<dbReference type="InterPro" id="IPR012292">
    <property type="entry name" value="Globin/Proto"/>
</dbReference>
<comment type="caution">
    <text evidence="6">The sequence shown here is derived from an EMBL/GenBank/DDBJ whole genome shotgun (WGS) entry which is preliminary data.</text>
</comment>
<feature type="region of interest" description="Disordered" evidence="5">
    <location>
        <begin position="173"/>
        <end position="260"/>
    </location>
</feature>
<feature type="region of interest" description="Disordered" evidence="5">
    <location>
        <begin position="276"/>
        <end position="318"/>
    </location>
</feature>
<keyword evidence="3" id="KW-0479">Metal-binding</keyword>
<dbReference type="Gene3D" id="1.10.490.10">
    <property type="entry name" value="Globins"/>
    <property type="match status" value="1"/>
</dbReference>
<dbReference type="SUPFAM" id="SSF46458">
    <property type="entry name" value="Globin-like"/>
    <property type="match status" value="1"/>
</dbReference>
<evidence type="ECO:0000256" key="2">
    <source>
        <dbReference type="ARBA" id="ARBA00022617"/>
    </source>
</evidence>
<evidence type="ECO:0000256" key="4">
    <source>
        <dbReference type="ARBA" id="ARBA00023004"/>
    </source>
</evidence>
<evidence type="ECO:0000313" key="7">
    <source>
        <dbReference type="Proteomes" id="UP001642484"/>
    </source>
</evidence>
<keyword evidence="1" id="KW-0813">Transport</keyword>
<accession>A0ABP0SUL1</accession>
<dbReference type="EMBL" id="CAXAMN010028262">
    <property type="protein sequence ID" value="CAK9115925.1"/>
    <property type="molecule type" value="Genomic_DNA"/>
</dbReference>
<feature type="compositionally biased region" description="Basic and acidic residues" evidence="5">
    <location>
        <begin position="175"/>
        <end position="204"/>
    </location>
</feature>
<evidence type="ECO:0000256" key="3">
    <source>
        <dbReference type="ARBA" id="ARBA00022723"/>
    </source>
</evidence>
<dbReference type="Pfam" id="PF01152">
    <property type="entry name" value="Bac_globin"/>
    <property type="match status" value="1"/>
</dbReference>
<protein>
    <submittedName>
        <fullName evidence="6">Uncharacterized protein</fullName>
    </submittedName>
</protein>
<dbReference type="Proteomes" id="UP001642484">
    <property type="component" value="Unassembled WGS sequence"/>
</dbReference>
<organism evidence="6 7">
    <name type="scientific">Durusdinium trenchii</name>
    <dbReference type="NCBI Taxonomy" id="1381693"/>
    <lineage>
        <taxon>Eukaryota</taxon>
        <taxon>Sar</taxon>
        <taxon>Alveolata</taxon>
        <taxon>Dinophyceae</taxon>
        <taxon>Suessiales</taxon>
        <taxon>Symbiodiniaceae</taxon>
        <taxon>Durusdinium</taxon>
    </lineage>
</organism>
<feature type="compositionally biased region" description="Acidic residues" evidence="5">
    <location>
        <begin position="249"/>
        <end position="259"/>
    </location>
</feature>
<feature type="compositionally biased region" description="Basic and acidic residues" evidence="5">
    <location>
        <begin position="276"/>
        <end position="303"/>
    </location>
</feature>
<sequence length="403" mass="44164">MSQFVPATSHFQCSAAAMANVGVHVISNAGGPDSIFEKLGGQSALEKFVDGFYDLMATDRDTKKFFENRNLKNLKKRTVDYLGGLWGGAAYRGPDLFLAHTGLGVTVRIFDVMMKCAEKQLKVMKVKGQLSKDILDDLRSMKDPLCDPTGRLAKERHAKNMALGDPFDDAANRAAHAEKQRQDEERRRKLADFRKKKQEEKQAKDAAGIKSKQVKTEVALTGEAKPVEPQAAQEKVGAQAASPAPAAEEPSETESEGSDDSALNAHLVLLQGKTKDVVEKSEAEEKAGKGKDRLQQDRIKQQKLESPWAHSGDSGLMSMETTVDPAVASAWSEGRATTARTAESDEWSSIPEDSSVDSLPDACYCELMDWRVSLSEDCDFVVLAEDVIDAPRESMQVRLLSEL</sequence>
<evidence type="ECO:0000256" key="1">
    <source>
        <dbReference type="ARBA" id="ARBA00022448"/>
    </source>
</evidence>
<dbReference type="InterPro" id="IPR009050">
    <property type="entry name" value="Globin-like_sf"/>
</dbReference>
<evidence type="ECO:0000256" key="5">
    <source>
        <dbReference type="SAM" id="MobiDB-lite"/>
    </source>
</evidence>
<feature type="compositionally biased region" description="Low complexity" evidence="5">
    <location>
        <begin position="237"/>
        <end position="248"/>
    </location>
</feature>
<dbReference type="InterPro" id="IPR001486">
    <property type="entry name" value="Hemoglobin_trunc"/>
</dbReference>
<keyword evidence="4" id="KW-0408">Iron</keyword>
<keyword evidence="2" id="KW-0349">Heme</keyword>
<dbReference type="CDD" id="cd00454">
    <property type="entry name" value="TrHb1_N"/>
    <property type="match status" value="1"/>
</dbReference>
<keyword evidence="7" id="KW-1185">Reference proteome</keyword>
<proteinExistence type="predicted"/>
<gene>
    <name evidence="6" type="ORF">CCMP2556_LOCUS53647</name>
</gene>
<name>A0ABP0SUL1_9DINO</name>
<feature type="region of interest" description="Disordered" evidence="5">
    <location>
        <begin position="330"/>
        <end position="355"/>
    </location>
</feature>
<evidence type="ECO:0000313" key="6">
    <source>
        <dbReference type="EMBL" id="CAK9115925.1"/>
    </source>
</evidence>
<reference evidence="6 7" key="1">
    <citation type="submission" date="2024-02" db="EMBL/GenBank/DDBJ databases">
        <authorList>
            <person name="Chen Y."/>
            <person name="Shah S."/>
            <person name="Dougan E. K."/>
            <person name="Thang M."/>
            <person name="Chan C."/>
        </authorList>
    </citation>
    <scope>NUCLEOTIDE SEQUENCE [LARGE SCALE GENOMIC DNA]</scope>
</reference>